<dbReference type="Pfam" id="PF00501">
    <property type="entry name" value="AMP-binding"/>
    <property type="match status" value="1"/>
</dbReference>
<dbReference type="GO" id="GO:0016874">
    <property type="term" value="F:ligase activity"/>
    <property type="evidence" value="ECO:0007669"/>
    <property type="project" value="UniProtKB-KW"/>
</dbReference>
<sequence>MRVSPFDAWIAASIGQDGGTPDPARLAGWQLIALCRALDHARKAPFYRDRLARLPPGFPESFEAFATLPTTTPADLAAQFPRFLAVPQDAVARMVTVATSGTTGPPKRMGLTDADLAETLECFQVVMAVTLNPGETVLILFPADKPDSVGDLIGRGMRRLGALPVFGDPTGNPARLAEALRAHRPASLIAAPSQLRAALEDVTAMQAARETLRSVVYASDFLSPELRERTASRFGCRVFDYYSATEMAYGGGMECLAGAGYHLREAQLYFEVLDPLSDVPLPQGEVGEVAFTTLTCRGVPLLRYRTGDAAAMLPGPCPCGSPLRRLGPILGRIETTTGGFAVVTPDKGKGRA</sequence>
<evidence type="ECO:0000313" key="2">
    <source>
        <dbReference type="EMBL" id="QAZ68917.1"/>
    </source>
</evidence>
<dbReference type="NCBIfam" id="NF045666">
    <property type="entry name" value="DVU1553_fam_AMP"/>
    <property type="match status" value="1"/>
</dbReference>
<dbReference type="SUPFAM" id="SSF56801">
    <property type="entry name" value="Acetyl-CoA synthetase-like"/>
    <property type="match status" value="1"/>
</dbReference>
<dbReference type="RefSeq" id="WP_129354817.1">
    <property type="nucleotide sequence ID" value="NZ_CP026538.1"/>
</dbReference>
<dbReference type="InterPro" id="IPR000873">
    <property type="entry name" value="AMP-dep_synth/lig_dom"/>
</dbReference>
<dbReference type="KEGG" id="dcb:C3Y92_17425"/>
<dbReference type="PANTHER" id="PTHR36932">
    <property type="entry name" value="CAPSULAR POLYSACCHARIDE BIOSYNTHESIS PROTEIN"/>
    <property type="match status" value="1"/>
</dbReference>
<dbReference type="OrthoDB" id="5484550at2"/>
<evidence type="ECO:0000313" key="3">
    <source>
        <dbReference type="Proteomes" id="UP000293296"/>
    </source>
</evidence>
<protein>
    <submittedName>
        <fullName evidence="2">Phenylacetate--CoA ligase</fullName>
    </submittedName>
</protein>
<keyword evidence="2" id="KW-0436">Ligase</keyword>
<dbReference type="Proteomes" id="UP000293296">
    <property type="component" value="Chromosome"/>
</dbReference>
<dbReference type="EMBL" id="CP026538">
    <property type="protein sequence ID" value="QAZ68917.1"/>
    <property type="molecule type" value="Genomic_DNA"/>
</dbReference>
<feature type="domain" description="AMP-dependent synthetase/ligase" evidence="1">
    <location>
        <begin position="99"/>
        <end position="290"/>
    </location>
</feature>
<evidence type="ECO:0000259" key="1">
    <source>
        <dbReference type="Pfam" id="PF00501"/>
    </source>
</evidence>
<reference evidence="2 3" key="1">
    <citation type="submission" date="2018-02" db="EMBL/GenBank/DDBJ databases">
        <title>Genome sequence of Desulfovibrio carbinolicus DSM 3852.</title>
        <authorList>
            <person name="Wilbanks E."/>
            <person name="Skennerton C.T."/>
            <person name="Orphan V.J."/>
        </authorList>
    </citation>
    <scope>NUCLEOTIDE SEQUENCE [LARGE SCALE GENOMIC DNA]</scope>
    <source>
        <strain evidence="2 3">DSM 3852</strain>
    </source>
</reference>
<dbReference type="InterPro" id="IPR042099">
    <property type="entry name" value="ANL_N_sf"/>
</dbReference>
<dbReference type="AlphaFoldDB" id="A0A4P6HNU0"/>
<proteinExistence type="predicted"/>
<organism evidence="2 3">
    <name type="scientific">Solidesulfovibrio carbinolicus</name>
    <dbReference type="NCBI Taxonomy" id="296842"/>
    <lineage>
        <taxon>Bacteria</taxon>
        <taxon>Pseudomonadati</taxon>
        <taxon>Thermodesulfobacteriota</taxon>
        <taxon>Desulfovibrionia</taxon>
        <taxon>Desulfovibrionales</taxon>
        <taxon>Desulfovibrionaceae</taxon>
        <taxon>Solidesulfovibrio</taxon>
    </lineage>
</organism>
<gene>
    <name evidence="2" type="ORF">C3Y92_17425</name>
</gene>
<dbReference type="PANTHER" id="PTHR36932:SF1">
    <property type="entry name" value="CAPSULAR POLYSACCHARIDE BIOSYNTHESIS PROTEIN"/>
    <property type="match status" value="1"/>
</dbReference>
<keyword evidence="3" id="KW-1185">Reference proteome</keyword>
<dbReference type="Gene3D" id="3.40.50.12780">
    <property type="entry name" value="N-terminal domain of ligase-like"/>
    <property type="match status" value="1"/>
</dbReference>
<accession>A0A4P6HNU0</accession>
<name>A0A4P6HNU0_9BACT</name>
<dbReference type="InterPro" id="IPR053158">
    <property type="entry name" value="CapK_Type1_Caps_Biosynth"/>
</dbReference>